<dbReference type="EMBL" id="BLAL01000297">
    <property type="protein sequence ID" value="GET01235.1"/>
    <property type="molecule type" value="Genomic_DNA"/>
</dbReference>
<evidence type="ECO:0000313" key="4">
    <source>
        <dbReference type="Proteomes" id="UP000615446"/>
    </source>
</evidence>
<accession>A0A8H3ME47</accession>
<dbReference type="OrthoDB" id="2310457at2759"/>
<organism evidence="2 4">
    <name type="scientific">Rhizophagus clarus</name>
    <dbReference type="NCBI Taxonomy" id="94130"/>
    <lineage>
        <taxon>Eukaryota</taxon>
        <taxon>Fungi</taxon>
        <taxon>Fungi incertae sedis</taxon>
        <taxon>Mucoromycota</taxon>
        <taxon>Glomeromycotina</taxon>
        <taxon>Glomeromycetes</taxon>
        <taxon>Glomerales</taxon>
        <taxon>Glomeraceae</taxon>
        <taxon>Rhizophagus</taxon>
    </lineage>
</organism>
<feature type="region of interest" description="Disordered" evidence="1">
    <location>
        <begin position="1"/>
        <end position="23"/>
    </location>
</feature>
<sequence>MNEITNPETSNSEANFVHPSRDGHTVHKKEYHIKGDQSIDIVSENKYKKASISRNLMFIIFTIFLFNLRAQSYYTGILTTQNNCVDCDGQFHVYVTDCNGSVLRDAGIKDCGDVFHSSDVWFYWEQAPDLYCVHVYPQTHPPRNRYQQFYKTDSCMILGGNEENWHFDQTDMDNCRKGGCPNENKHK</sequence>
<dbReference type="EMBL" id="BLAL01000297">
    <property type="protein sequence ID" value="GET01245.1"/>
    <property type="molecule type" value="Genomic_DNA"/>
</dbReference>
<name>A0A8H3ME47_9GLOM</name>
<dbReference type="Proteomes" id="UP000615446">
    <property type="component" value="Unassembled WGS sequence"/>
</dbReference>
<gene>
    <name evidence="2" type="ORF">RCL2_002765600</name>
    <name evidence="3" type="ORF">RCL2_002766400</name>
</gene>
<reference evidence="2" key="1">
    <citation type="submission" date="2019-10" db="EMBL/GenBank/DDBJ databases">
        <title>Conservation and host-specific expression of non-tandemly repeated heterogenous ribosome RNA gene in arbuscular mycorrhizal fungi.</title>
        <authorList>
            <person name="Maeda T."/>
            <person name="Kobayashi Y."/>
            <person name="Nakagawa T."/>
            <person name="Ezawa T."/>
            <person name="Yamaguchi K."/>
            <person name="Bino T."/>
            <person name="Nishimoto Y."/>
            <person name="Shigenobu S."/>
            <person name="Kawaguchi M."/>
        </authorList>
    </citation>
    <scope>NUCLEOTIDE SEQUENCE</scope>
    <source>
        <strain evidence="2">HR1</strain>
    </source>
</reference>
<evidence type="ECO:0000256" key="1">
    <source>
        <dbReference type="SAM" id="MobiDB-lite"/>
    </source>
</evidence>
<dbReference type="AlphaFoldDB" id="A0A8H3ME47"/>
<evidence type="ECO:0000313" key="2">
    <source>
        <dbReference type="EMBL" id="GET01235.1"/>
    </source>
</evidence>
<protein>
    <submittedName>
        <fullName evidence="2">Uncharacterized protein</fullName>
    </submittedName>
</protein>
<proteinExistence type="predicted"/>
<feature type="compositionally biased region" description="Polar residues" evidence="1">
    <location>
        <begin position="1"/>
        <end position="14"/>
    </location>
</feature>
<comment type="caution">
    <text evidence="2">The sequence shown here is derived from an EMBL/GenBank/DDBJ whole genome shotgun (WGS) entry which is preliminary data.</text>
</comment>
<evidence type="ECO:0000313" key="3">
    <source>
        <dbReference type="EMBL" id="GET01245.1"/>
    </source>
</evidence>